<reference evidence="1" key="1">
    <citation type="submission" date="2022-08" db="EMBL/GenBank/DDBJ databases">
        <title>Genome Sequence of Pycnoporus sanguineus.</title>
        <authorList>
            <person name="Buettner E."/>
        </authorList>
    </citation>
    <scope>NUCLEOTIDE SEQUENCE</scope>
    <source>
        <strain evidence="1">CG-C14</strain>
    </source>
</reference>
<sequence length="210" mass="23031">MVNPIWQCDQRRVAGIGTHFNDYLILHRKSNRRLLTRVKPLPGRAYVRLVQRRACPLAIICPNTSWQSPVCASKQAINFDHAPVLGSAELLQNSAASAQSGHIQVLTSDSARRLREGQRTIGRPLLGAFSMGHTILVDFETFETEILGVTPSLAAIAALPDKLVNHARLVFDAVFRRPDPPTEDAIAKQFIEGTARPPTGPRARSTPAST</sequence>
<evidence type="ECO:0000313" key="1">
    <source>
        <dbReference type="EMBL" id="KAJ2967073.1"/>
    </source>
</evidence>
<gene>
    <name evidence="1" type="ORF">NUW54_g13617</name>
</gene>
<evidence type="ECO:0000313" key="2">
    <source>
        <dbReference type="Proteomes" id="UP001144978"/>
    </source>
</evidence>
<protein>
    <submittedName>
        <fullName evidence="1">Uncharacterized protein</fullName>
    </submittedName>
</protein>
<keyword evidence="2" id="KW-1185">Reference proteome</keyword>
<comment type="caution">
    <text evidence="1">The sequence shown here is derived from an EMBL/GenBank/DDBJ whole genome shotgun (WGS) entry which is preliminary data.</text>
</comment>
<accession>A0ACC1MKK4</accession>
<dbReference type="EMBL" id="JANSHE010006437">
    <property type="protein sequence ID" value="KAJ2967073.1"/>
    <property type="molecule type" value="Genomic_DNA"/>
</dbReference>
<dbReference type="Proteomes" id="UP001144978">
    <property type="component" value="Unassembled WGS sequence"/>
</dbReference>
<name>A0ACC1MKK4_9APHY</name>
<organism evidence="1 2">
    <name type="scientific">Trametes sanguinea</name>
    <dbReference type="NCBI Taxonomy" id="158606"/>
    <lineage>
        <taxon>Eukaryota</taxon>
        <taxon>Fungi</taxon>
        <taxon>Dikarya</taxon>
        <taxon>Basidiomycota</taxon>
        <taxon>Agaricomycotina</taxon>
        <taxon>Agaricomycetes</taxon>
        <taxon>Polyporales</taxon>
        <taxon>Polyporaceae</taxon>
        <taxon>Trametes</taxon>
    </lineage>
</organism>
<proteinExistence type="predicted"/>